<dbReference type="PANTHER" id="PTHR23176:SF129">
    <property type="entry name" value="RHO GTPASE ACTIVATING PROTEIN AT 16F, ISOFORM E-RELATED"/>
    <property type="match status" value="1"/>
</dbReference>
<feature type="compositionally biased region" description="Low complexity" evidence="3">
    <location>
        <begin position="556"/>
        <end position="569"/>
    </location>
</feature>
<dbReference type="Pfam" id="PF00787">
    <property type="entry name" value="PX"/>
    <property type="match status" value="1"/>
</dbReference>
<protein>
    <recommendedName>
        <fullName evidence="9">RhoGAP-domain-containing protein</fullName>
    </recommendedName>
</protein>
<dbReference type="PANTHER" id="PTHR23176">
    <property type="entry name" value="RHO/RAC/CDC GTPASE-ACTIVATING PROTEIN"/>
    <property type="match status" value="1"/>
</dbReference>
<feature type="region of interest" description="Disordered" evidence="3">
    <location>
        <begin position="161"/>
        <end position="183"/>
    </location>
</feature>
<dbReference type="InterPro" id="IPR011993">
    <property type="entry name" value="PH-like_dom_sf"/>
</dbReference>
<feature type="compositionally biased region" description="Polar residues" evidence="3">
    <location>
        <begin position="674"/>
        <end position="683"/>
    </location>
</feature>
<dbReference type="Gene3D" id="3.30.1520.10">
    <property type="entry name" value="Phox-like domain"/>
    <property type="match status" value="1"/>
</dbReference>
<gene>
    <name evidence="7" type="ORF">INT43_003253</name>
</gene>
<dbReference type="Pfam" id="PF00169">
    <property type="entry name" value="PH"/>
    <property type="match status" value="1"/>
</dbReference>
<feature type="region of interest" description="Disordered" evidence="3">
    <location>
        <begin position="610"/>
        <end position="747"/>
    </location>
</feature>
<dbReference type="CDD" id="cd13277">
    <property type="entry name" value="PH_Bem3"/>
    <property type="match status" value="1"/>
</dbReference>
<evidence type="ECO:0000259" key="5">
    <source>
        <dbReference type="PROSITE" id="PS50195"/>
    </source>
</evidence>
<proteinExistence type="predicted"/>
<dbReference type="InterPro" id="IPR001849">
    <property type="entry name" value="PH_domain"/>
</dbReference>
<accession>A0A8H7PQE7</accession>
<evidence type="ECO:0000256" key="1">
    <source>
        <dbReference type="ARBA" id="ARBA00022468"/>
    </source>
</evidence>
<feature type="compositionally biased region" description="Low complexity" evidence="3">
    <location>
        <begin position="1085"/>
        <end position="1095"/>
    </location>
</feature>
<dbReference type="GO" id="GO:0005737">
    <property type="term" value="C:cytoplasm"/>
    <property type="evidence" value="ECO:0007669"/>
    <property type="project" value="TreeGrafter"/>
</dbReference>
<evidence type="ECO:0000313" key="7">
    <source>
        <dbReference type="EMBL" id="KAG2178000.1"/>
    </source>
</evidence>
<feature type="domain" description="PH" evidence="4">
    <location>
        <begin position="372"/>
        <end position="484"/>
    </location>
</feature>
<dbReference type="FunFam" id="2.30.29.30:FF:000452">
    <property type="entry name" value="Rho GTPase activator (Bem3)"/>
    <property type="match status" value="1"/>
</dbReference>
<dbReference type="SUPFAM" id="SSF48350">
    <property type="entry name" value="GTPase activation domain, GAP"/>
    <property type="match status" value="1"/>
</dbReference>
<organism evidence="7 8">
    <name type="scientific">Mortierella isabellina</name>
    <name type="common">Filamentous fungus</name>
    <name type="synonym">Umbelopsis isabellina</name>
    <dbReference type="NCBI Taxonomy" id="91625"/>
    <lineage>
        <taxon>Eukaryota</taxon>
        <taxon>Fungi</taxon>
        <taxon>Fungi incertae sedis</taxon>
        <taxon>Mucoromycota</taxon>
        <taxon>Mucoromycotina</taxon>
        <taxon>Umbelopsidomycetes</taxon>
        <taxon>Umbelopsidales</taxon>
        <taxon>Umbelopsidaceae</taxon>
        <taxon>Umbelopsis</taxon>
    </lineage>
</organism>
<feature type="compositionally biased region" description="Polar residues" evidence="3">
    <location>
        <begin position="610"/>
        <end position="638"/>
    </location>
</feature>
<feature type="compositionally biased region" description="Basic and acidic residues" evidence="3">
    <location>
        <begin position="645"/>
        <end position="658"/>
    </location>
</feature>
<dbReference type="InterPro" id="IPR050729">
    <property type="entry name" value="Rho-GAP"/>
</dbReference>
<reference evidence="7" key="1">
    <citation type="submission" date="2020-12" db="EMBL/GenBank/DDBJ databases">
        <title>Metabolic potential, ecology and presence of endohyphal bacteria is reflected in genomic diversity of Mucoromycotina.</title>
        <authorList>
            <person name="Muszewska A."/>
            <person name="Okrasinska A."/>
            <person name="Steczkiewicz K."/>
            <person name="Drgas O."/>
            <person name="Orlowska M."/>
            <person name="Perlinska-Lenart U."/>
            <person name="Aleksandrzak-Piekarczyk T."/>
            <person name="Szatraj K."/>
            <person name="Zielenkiewicz U."/>
            <person name="Pilsyk S."/>
            <person name="Malc E."/>
            <person name="Mieczkowski P."/>
            <person name="Kruszewska J.S."/>
            <person name="Biernat P."/>
            <person name="Pawlowska J."/>
        </authorList>
    </citation>
    <scope>NUCLEOTIDE SEQUENCE</scope>
    <source>
        <strain evidence="7">WA0000067209</strain>
    </source>
</reference>
<dbReference type="InterPro" id="IPR008936">
    <property type="entry name" value="Rho_GTPase_activation_prot"/>
</dbReference>
<feature type="region of interest" description="Disordered" evidence="3">
    <location>
        <begin position="60"/>
        <end position="106"/>
    </location>
</feature>
<dbReference type="Gene3D" id="2.30.29.30">
    <property type="entry name" value="Pleckstrin-homology domain (PH domain)/Phosphotyrosine-binding domain (PTB)"/>
    <property type="match status" value="1"/>
</dbReference>
<dbReference type="Proteomes" id="UP000654370">
    <property type="component" value="Unassembled WGS sequence"/>
</dbReference>
<feature type="compositionally biased region" description="Low complexity" evidence="3">
    <location>
        <begin position="684"/>
        <end position="707"/>
    </location>
</feature>
<evidence type="ECO:0000259" key="4">
    <source>
        <dbReference type="PROSITE" id="PS50003"/>
    </source>
</evidence>
<sequence length="1095" mass="121960">MNKSATSSPDSLQGQNDQLWKIIEKQRLIIQNLQKDLTRMTAERDQFRSKCEEFEKKARLPTLSVNLPIDDDLESPSSPVPPPRSPYRQNTTKEQHAPSHLATADPLHAEDVELNAVPRDAIMESDAQLFTKYHQASTPRPSRDSMLPPARLLPEHDIALRAASPPPPRTMYRSPSPSEFMPPPPPPLAHDSIRDTMLSSDFDDLPIPIPQATNASKSLTPTTPSATSVFPGDLIAGICIKVTGSNITTNEKGKEVVSFVISVGKRVEYPSSDGMEDDMEELWRVEKLYSDFLALDTKIKSSEHRNISNRLGKLPDKALFATHAPSKVDQRKRALEQYLRLVISLPLKDVTDLCEFLSTNVIEQEPEPNRIPGHKEGYLTKRGKNFGGWKTRYFVLNGPVLRYYEAKDGHHLGSIRLTDAQIGRQQSQSNTFSEGADAHSVYRHAFLILEPKKSSANGVARHVLCADSDNDRDEWVEALLQYIGVPEDQAPPRTSRERDDRKKASKKTRKVSKDDIVPIASGPISQLKSDKHEKLLIPHGPLRTPSDSSIPKDDASSSPRTPGTPGTPSDILSSSVPTNSPLAQTATSDQQRASLDQNYSYFTHNIPTISRRSSMTQLQVRESDMSPQNESRSETSSPVAGGKSSSEHNEDLDSAEKKAKQKSNRMTFWGKKMFNSSNDQSPATLGTGPRPSTSTSTSTPGSAQSSGLRGFLTRSSNDSPTDRPGQHDKKKKGANDELPKRPSPNQVFGVPLEMAVKVSRPAENCDLPSVVFRCIEYLDAKDAASEEGIYRLSGSSAVIKGLKDRFNNGKLGELLRRWARREIGADGDFDILSSKQYYDVHAVAGLLKLWLRELPNSVLTKELLMDFLHTIDLLDRRDRVNELGRLVSMLPLANYTLLRALTAHLIRVVQNSDVNKMTMRNVGIVFSPTLGIPAGIFNLFLSEFDYIFWTNDDNSETKTPEEVQFLQQQEVFGAVQQQHLLQQQRRKQSHKQQDEDNHGVEEQNEAKPEQQPQQPLPAKPLGRTPTLRLIEQSGRNNRNSVNYMDGAPDAIVGLEKNLDSTPVLDEDDVEEINRDDDSDDDDSISIDSIDLSSRS</sequence>
<dbReference type="SUPFAM" id="SSF64268">
    <property type="entry name" value="PX domain"/>
    <property type="match status" value="1"/>
</dbReference>
<name>A0A8H7PQE7_MORIS</name>
<dbReference type="GO" id="GO:0007165">
    <property type="term" value="P:signal transduction"/>
    <property type="evidence" value="ECO:0007669"/>
    <property type="project" value="InterPro"/>
</dbReference>
<dbReference type="GO" id="GO:0005096">
    <property type="term" value="F:GTPase activator activity"/>
    <property type="evidence" value="ECO:0007669"/>
    <property type="project" value="UniProtKB-KW"/>
</dbReference>
<keyword evidence="2" id="KW-0175">Coiled coil</keyword>
<feature type="compositionally biased region" description="Polar residues" evidence="3">
    <location>
        <begin position="570"/>
        <end position="591"/>
    </location>
</feature>
<dbReference type="InterPro" id="IPR000198">
    <property type="entry name" value="RhoGAP_dom"/>
</dbReference>
<evidence type="ECO:0000256" key="3">
    <source>
        <dbReference type="SAM" id="MobiDB-lite"/>
    </source>
</evidence>
<feature type="compositionally biased region" description="Acidic residues" evidence="3">
    <location>
        <begin position="1064"/>
        <end position="1084"/>
    </location>
</feature>
<keyword evidence="8" id="KW-1185">Reference proteome</keyword>
<evidence type="ECO:0000259" key="6">
    <source>
        <dbReference type="PROSITE" id="PS50238"/>
    </source>
</evidence>
<feature type="domain" description="PX" evidence="5">
    <location>
        <begin position="237"/>
        <end position="364"/>
    </location>
</feature>
<evidence type="ECO:0000313" key="8">
    <source>
        <dbReference type="Proteomes" id="UP000654370"/>
    </source>
</evidence>
<feature type="region of interest" description="Disordered" evidence="3">
    <location>
        <begin position="978"/>
        <end position="1024"/>
    </location>
</feature>
<evidence type="ECO:0000256" key="2">
    <source>
        <dbReference type="SAM" id="Coils"/>
    </source>
</evidence>
<dbReference type="InterPro" id="IPR001683">
    <property type="entry name" value="PX_dom"/>
</dbReference>
<dbReference type="Gene3D" id="1.10.555.10">
    <property type="entry name" value="Rho GTPase activation protein"/>
    <property type="match status" value="1"/>
</dbReference>
<evidence type="ECO:0008006" key="9">
    <source>
        <dbReference type="Google" id="ProtNLM"/>
    </source>
</evidence>
<dbReference type="SMART" id="SM00324">
    <property type="entry name" value="RhoGAP"/>
    <property type="match status" value="1"/>
</dbReference>
<feature type="region of interest" description="Disordered" evidence="3">
    <location>
        <begin position="1053"/>
        <end position="1095"/>
    </location>
</feature>
<feature type="compositionally biased region" description="Basic and acidic residues" evidence="3">
    <location>
        <begin position="991"/>
        <end position="1008"/>
    </location>
</feature>
<comment type="caution">
    <text evidence="7">The sequence shown here is derived from an EMBL/GenBank/DDBJ whole genome shotgun (WGS) entry which is preliminary data.</text>
</comment>
<dbReference type="SUPFAM" id="SSF50729">
    <property type="entry name" value="PH domain-like"/>
    <property type="match status" value="1"/>
</dbReference>
<dbReference type="EMBL" id="JAEPQZ010000008">
    <property type="protein sequence ID" value="KAG2178000.1"/>
    <property type="molecule type" value="Genomic_DNA"/>
</dbReference>
<dbReference type="CDD" id="cd06093">
    <property type="entry name" value="PX_domain"/>
    <property type="match status" value="1"/>
</dbReference>
<dbReference type="InterPro" id="IPR036871">
    <property type="entry name" value="PX_dom_sf"/>
</dbReference>
<feature type="coiled-coil region" evidence="2">
    <location>
        <begin position="23"/>
        <end position="57"/>
    </location>
</feature>
<dbReference type="OrthoDB" id="185175at2759"/>
<keyword evidence="1" id="KW-0343">GTPase activation</keyword>
<dbReference type="GO" id="GO:0035091">
    <property type="term" value="F:phosphatidylinositol binding"/>
    <property type="evidence" value="ECO:0007669"/>
    <property type="project" value="InterPro"/>
</dbReference>
<feature type="domain" description="Rho-GAP" evidence="6">
    <location>
        <begin position="750"/>
        <end position="972"/>
    </location>
</feature>
<dbReference type="SMART" id="SM00233">
    <property type="entry name" value="PH"/>
    <property type="match status" value="1"/>
</dbReference>
<dbReference type="AlphaFoldDB" id="A0A8H7PQE7"/>
<dbReference type="PROSITE" id="PS50195">
    <property type="entry name" value="PX"/>
    <property type="match status" value="1"/>
</dbReference>
<dbReference type="PROSITE" id="PS50238">
    <property type="entry name" value="RHOGAP"/>
    <property type="match status" value="1"/>
</dbReference>
<feature type="region of interest" description="Disordered" evidence="3">
    <location>
        <begin position="486"/>
        <end position="591"/>
    </location>
</feature>
<dbReference type="Pfam" id="PF00620">
    <property type="entry name" value="RhoGAP"/>
    <property type="match status" value="1"/>
</dbReference>
<feature type="compositionally biased region" description="Basic and acidic residues" evidence="3">
    <location>
        <begin position="720"/>
        <end position="740"/>
    </location>
</feature>
<dbReference type="PROSITE" id="PS50003">
    <property type="entry name" value="PH_DOMAIN"/>
    <property type="match status" value="1"/>
</dbReference>